<proteinExistence type="predicted"/>
<reference evidence="1" key="1">
    <citation type="submission" date="2021-05" db="EMBL/GenBank/DDBJ databases">
        <authorList>
            <person name="Alioto T."/>
            <person name="Alioto T."/>
            <person name="Gomez Garrido J."/>
        </authorList>
    </citation>
    <scope>NUCLEOTIDE SEQUENCE</scope>
</reference>
<dbReference type="EMBL" id="HBUE01137138">
    <property type="protein sequence ID" value="CAG6499189.1"/>
    <property type="molecule type" value="Transcribed_RNA"/>
</dbReference>
<dbReference type="EMBL" id="HBUE01137140">
    <property type="protein sequence ID" value="CAG6499193.1"/>
    <property type="molecule type" value="Transcribed_RNA"/>
</dbReference>
<evidence type="ECO:0000313" key="1">
    <source>
        <dbReference type="EMBL" id="CAG6535960.1"/>
    </source>
</evidence>
<dbReference type="EMBL" id="HBUE01320657">
    <property type="protein sequence ID" value="CAG6587948.1"/>
    <property type="molecule type" value="Transcribed_RNA"/>
</dbReference>
<protein>
    <submittedName>
        <fullName evidence="1">(northern house mosquito) hypothetical protein</fullName>
    </submittedName>
</protein>
<sequence>MARHSVKVPGHQAVVAAQQQLRQLVDDANRHVTVQQDLAAEQQRHRRRAITAGQLIVVFRARLLDICPRQYPLVVVNVHQFITVLPASPPATAASFVLPAASQHHAGLQQL</sequence>
<organism evidence="1">
    <name type="scientific">Culex pipiens</name>
    <name type="common">House mosquito</name>
    <dbReference type="NCBI Taxonomy" id="7175"/>
    <lineage>
        <taxon>Eukaryota</taxon>
        <taxon>Metazoa</taxon>
        <taxon>Ecdysozoa</taxon>
        <taxon>Arthropoda</taxon>
        <taxon>Hexapoda</taxon>
        <taxon>Insecta</taxon>
        <taxon>Pterygota</taxon>
        <taxon>Neoptera</taxon>
        <taxon>Endopterygota</taxon>
        <taxon>Diptera</taxon>
        <taxon>Nematocera</taxon>
        <taxon>Culicoidea</taxon>
        <taxon>Culicidae</taxon>
        <taxon>Culicinae</taxon>
        <taxon>Culicini</taxon>
        <taxon>Culex</taxon>
        <taxon>Culex</taxon>
    </lineage>
</organism>
<name>A0A8D8MQ59_CULPI</name>
<dbReference type="EMBL" id="HBUE01214147">
    <property type="protein sequence ID" value="CAG6535960.1"/>
    <property type="molecule type" value="Transcribed_RNA"/>
</dbReference>
<dbReference type="AlphaFoldDB" id="A0A8D8MQ59"/>
<accession>A0A8D8MQ59</accession>